<sequence length="108" mass="12314">MLVFDSDTMRFMLEPNHPEGSSTPVQKEPPLLLPSGTLYLTMRGEKGWGEWVVNEQQQKIKKIDGLISYGVLHTLQIYMENGVNLTIPPEIFLHEVAFKLWKAPKYGA</sequence>
<comment type="caution">
    <text evidence="1">The sequence shown here is derived from an EMBL/GenBank/DDBJ whole genome shotgun (WGS) entry which is preliminary data.</text>
</comment>
<evidence type="ECO:0000313" key="2">
    <source>
        <dbReference type="Proteomes" id="UP001151760"/>
    </source>
</evidence>
<accession>A0ABQ4XTA5</accession>
<name>A0ABQ4XTA5_9ASTR</name>
<dbReference type="EMBL" id="BQNB010009779">
    <property type="protein sequence ID" value="GJS68286.1"/>
    <property type="molecule type" value="Genomic_DNA"/>
</dbReference>
<keyword evidence="2" id="KW-1185">Reference proteome</keyword>
<organism evidence="1 2">
    <name type="scientific">Tanacetum coccineum</name>
    <dbReference type="NCBI Taxonomy" id="301880"/>
    <lineage>
        <taxon>Eukaryota</taxon>
        <taxon>Viridiplantae</taxon>
        <taxon>Streptophyta</taxon>
        <taxon>Embryophyta</taxon>
        <taxon>Tracheophyta</taxon>
        <taxon>Spermatophyta</taxon>
        <taxon>Magnoliopsida</taxon>
        <taxon>eudicotyledons</taxon>
        <taxon>Gunneridae</taxon>
        <taxon>Pentapetalae</taxon>
        <taxon>asterids</taxon>
        <taxon>campanulids</taxon>
        <taxon>Asterales</taxon>
        <taxon>Asteraceae</taxon>
        <taxon>Asteroideae</taxon>
        <taxon>Anthemideae</taxon>
        <taxon>Anthemidinae</taxon>
        <taxon>Tanacetum</taxon>
    </lineage>
</organism>
<gene>
    <name evidence="1" type="ORF">Tco_0682851</name>
</gene>
<reference evidence="1" key="1">
    <citation type="journal article" date="2022" name="Int. J. Mol. Sci.">
        <title>Draft Genome of Tanacetum Coccineum: Genomic Comparison of Closely Related Tanacetum-Family Plants.</title>
        <authorList>
            <person name="Yamashiro T."/>
            <person name="Shiraishi A."/>
            <person name="Nakayama K."/>
            <person name="Satake H."/>
        </authorList>
    </citation>
    <scope>NUCLEOTIDE SEQUENCE</scope>
</reference>
<protein>
    <submittedName>
        <fullName evidence="1">Uncharacterized protein</fullName>
    </submittedName>
</protein>
<proteinExistence type="predicted"/>
<reference evidence="1" key="2">
    <citation type="submission" date="2022-01" db="EMBL/GenBank/DDBJ databases">
        <authorList>
            <person name="Yamashiro T."/>
            <person name="Shiraishi A."/>
            <person name="Satake H."/>
            <person name="Nakayama K."/>
        </authorList>
    </citation>
    <scope>NUCLEOTIDE SEQUENCE</scope>
</reference>
<dbReference type="Proteomes" id="UP001151760">
    <property type="component" value="Unassembled WGS sequence"/>
</dbReference>
<evidence type="ECO:0000313" key="1">
    <source>
        <dbReference type="EMBL" id="GJS68286.1"/>
    </source>
</evidence>